<dbReference type="InterPro" id="IPR058536">
    <property type="entry name" value="Ig_CFAP65_4th"/>
</dbReference>
<gene>
    <name evidence="13" type="ORF">CEUSTIGMA_g7333.t1</name>
</gene>
<keyword evidence="3" id="KW-0963">Cytoplasm</keyword>
<evidence type="ECO:0000256" key="1">
    <source>
        <dbReference type="ARBA" id="ARBA00004230"/>
    </source>
</evidence>
<dbReference type="Pfam" id="PF24291">
    <property type="entry name" value="Ig_CFAP65"/>
    <property type="match status" value="1"/>
</dbReference>
<dbReference type="Pfam" id="PF22544">
    <property type="entry name" value="HYDIN_VesB_CFA65-like_Ig"/>
    <property type="match status" value="2"/>
</dbReference>
<feature type="compositionally biased region" description="Basic and acidic residues" evidence="7">
    <location>
        <begin position="1776"/>
        <end position="1793"/>
    </location>
</feature>
<evidence type="ECO:0000256" key="5">
    <source>
        <dbReference type="ARBA" id="ARBA00023069"/>
    </source>
</evidence>
<evidence type="ECO:0000256" key="3">
    <source>
        <dbReference type="ARBA" id="ARBA00022490"/>
    </source>
</evidence>
<evidence type="ECO:0000256" key="4">
    <source>
        <dbReference type="ARBA" id="ARBA00022846"/>
    </source>
</evidence>
<sequence length="2043" mass="222572">MPGLTDTSTTSDIMKRAAGMAEGWGGVTTNSVRYGVLSKERRQQLFGLDCTDQLEWRHWTPGTEYSKNYVIKNVSTNILNITYKQTASKAFSMDFPEPFKLRPGMSCPLKVIFRPLKLQQYSDHIEIFCNNSSFIVLVEAYTPATHIEVASQLDFGFVPNKETVVKPLVVKNTGDLQVGLSWKLDTPFDIEPQAASIPPGQAARFMVSFTPSEACSYNVNALCELDNGISTTVQILGISKFPYLSLEYSSVDFGSVLVGKTVERTFRFGNHSAVDANFKVEHSDGSQDGVFTITPLKGTLGPDEYTLMKVIYSPKHTGTFSSENFSISTAGGNRLSLNLRGSAVGPQVTFNTNSFNFGNVPAGQAPSRVLYIQNHSDVSVFFDFLIDAEDTFSLNRTRGVIAPLTTGHVTVTFRASQPANFWKRVPCLIKDADPLTLDLLATCYDEKSRPPPFANRHIDTYINRVTSGGAPVEMDPATISMLPSPVPSNTHSRPDSGHSNHDIAPASALVGPAPAMSDPQQPLAGPVSWQLLFEGQDPANAIQLDASALDFGTCSRLSASEHKTVTVTNNTASKVTAFFSVPNWIDPSGAPSTAKTVFQVFPESSDIKPFSTAAFRIAFRPQKDGLHYSQTLHLRAFVKSMRNFRLVPDAFVIPPWSVPLLAYGNTFLHSNPEFAPQVELTHRTVAFPPCRALDSVHQTIMIVNYGDTEVSYAFQTGPLAPHFAIKPAQGLVPAKGNVLVALMFSPKDESPAYAKTLCSFNGVAMTAVPLELSGSAHTPRLTFDVPGALYFRPTCLGATSQRTLTVHNPSRVPIGFRWQLPAQVQGVLDVTPMSGVLRGNEGMQVVWTFSPAKQKEYKHKISCILFDPSDKNAVSEASEVQLTLPKASRGLTAQEEAGEGVLEDDEGLAAASSGALIKPQLDRVMLKVVGEGTAGALAMDPPSLDLGTLRVGHAIVQKVSLLNQSDGVLRYVVDCVPEPSGGDVPEDGSVEPGATPVEFPQHSIASIHPALPGLELWVDEPEGAIAAKASKIITVTFFPKFRKGYHLQLRCRTSSVTPLAATSAPPPRPASGGKSTVPPLRAMLPPLTRVVSGNSQTLGASAVLSPAPAALTYAAMDKLAPPAVCRLAADVVFPRLMVSDILLYSLPKQVVWEIMGIPALNHELEKQVTDLELELNKMEDKGSLTTEVAVRALHPFRLEFGSHHEFQRPCVVSMEIMNVTDIPVHWELYSSESIGLEMENWVEPGRPRNEEEKATDFIKEHGIFQLYPNSGTLEARGSRATITFTYTPSHVGMHILPAFLRVHDGKRIQLQLRGETTRVHIPKLLMTPNSRVFTFEPTPIGETMPPLYTYLLRNGSPGDVGFTLDLSAVKRLTKENWGFEIIKLRSEASGTVPELRSAPLNWLFTPLEAKQYSVDVPVLLEDNSVEVFTLQGRGFHPNSPQIPPSLPGESIRDWSKWQGFTTEPNVSPESPGRLLTLSHDVLSIGTMLPQAVNRHILLLTNTCEYPLLFEWDYGIYSSQTPVVAGSGSAIQAGINISPRSGQLPPGSQVLCRVTFEAGITPQLFEAEVKCNVSVDEEEAFRHAAEALREAEERAATEAVDYTDSGSVIEEIIYESPERRKRGAAAARSKAGVRPRLPIHLYMTTAIRARIKALDEQFSRTIEMLTQRQLLAGSIKTPVLPEPQVVALNITGRILTEAHIKAGYFIPVHELEAARLLLNGASWSNPSSTPAFWTPTRPEVQITELEGGETAEPSEVVCQTEEKPTDALQEEEQSPGRAEREIVNVEESAHKSALHELQQQEETDGYGRGEAQAGESQYEEKYVLSTGDAHGEASSIQYMESVQHEQEPLVVHSASSTSEPPQRIPEGQAGHDITVDSNKEMNQAHREVESDRPPKQLFAAAWKPLPPPMRMDPVSSQKRNDAGEKLQGQAAERALAVLQGVLAEAMDPVKLTPMVNAWQSMRPGRVPAFAELREAAPTTLELDLSEACADEAQAGTAAAAASVDGIKDSISSETEFQAFAEFVLESAVVGLVSESVTGDWQPPL</sequence>
<evidence type="ECO:0000259" key="11">
    <source>
        <dbReference type="Pfam" id="PF24816"/>
    </source>
</evidence>
<evidence type="ECO:0000259" key="8">
    <source>
        <dbReference type="Pfam" id="PF22544"/>
    </source>
</evidence>
<dbReference type="PANTHER" id="PTHR46127">
    <property type="entry name" value="CILIA- AND FLAGELLA-ASSOCIATED PROTEIN 65"/>
    <property type="match status" value="1"/>
</dbReference>
<evidence type="ECO:0000259" key="12">
    <source>
        <dbReference type="Pfam" id="PF25249"/>
    </source>
</evidence>
<comment type="subcellular location">
    <subcellularLocation>
        <location evidence="1">Cell projection</location>
        <location evidence="1">Cilium</location>
        <location evidence="1">Flagellum</location>
    </subcellularLocation>
    <subcellularLocation>
        <location evidence="2">Cytoplasm</location>
    </subcellularLocation>
</comment>
<evidence type="ECO:0000259" key="9">
    <source>
        <dbReference type="Pfam" id="PF24291"/>
    </source>
</evidence>
<feature type="region of interest" description="Disordered" evidence="7">
    <location>
        <begin position="485"/>
        <end position="507"/>
    </location>
</feature>
<dbReference type="InterPro" id="IPR057470">
    <property type="entry name" value="Ig_CFAP65_7th"/>
</dbReference>
<evidence type="ECO:0000256" key="7">
    <source>
        <dbReference type="SAM" id="MobiDB-lite"/>
    </source>
</evidence>
<feature type="region of interest" description="Disordered" evidence="7">
    <location>
        <begin position="1745"/>
        <end position="1818"/>
    </location>
</feature>
<feature type="domain" description="HYDIN/VesB/CFA65-like Ig-like" evidence="8">
    <location>
        <begin position="147"/>
        <end position="234"/>
    </location>
</feature>
<feature type="domain" description="CFAP65 tenth Ig-like" evidence="9">
    <location>
        <begin position="1329"/>
        <end position="1438"/>
    </location>
</feature>
<dbReference type="InterPro" id="IPR056305">
    <property type="entry name" value="Ig_CFAP65_10th"/>
</dbReference>
<organism evidence="13 14">
    <name type="scientific">Chlamydomonas eustigma</name>
    <dbReference type="NCBI Taxonomy" id="1157962"/>
    <lineage>
        <taxon>Eukaryota</taxon>
        <taxon>Viridiplantae</taxon>
        <taxon>Chlorophyta</taxon>
        <taxon>core chlorophytes</taxon>
        <taxon>Chlorophyceae</taxon>
        <taxon>CS clade</taxon>
        <taxon>Chlamydomonadales</taxon>
        <taxon>Chlamydomonadaceae</taxon>
        <taxon>Chlamydomonas</taxon>
    </lineage>
</organism>
<evidence type="ECO:0000313" key="13">
    <source>
        <dbReference type="EMBL" id="GAX79893.1"/>
    </source>
</evidence>
<feature type="domain" description="CFAP65 seventh Ig-like" evidence="12">
    <location>
        <begin position="787"/>
        <end position="899"/>
    </location>
</feature>
<proteinExistence type="predicted"/>
<feature type="domain" description="CFAP65-like ninth Ig-like" evidence="11">
    <location>
        <begin position="1134"/>
        <end position="1314"/>
    </location>
</feature>
<keyword evidence="14" id="KW-1185">Reference proteome</keyword>
<feature type="domain" description="CFAP65 fourth Ig-like" evidence="10">
    <location>
        <begin position="355"/>
        <end position="447"/>
    </location>
</feature>
<dbReference type="NCBIfam" id="NF012200">
    <property type="entry name" value="choice_anch_D"/>
    <property type="match status" value="1"/>
</dbReference>
<dbReference type="EMBL" id="BEGY01000046">
    <property type="protein sequence ID" value="GAX79893.1"/>
    <property type="molecule type" value="Genomic_DNA"/>
</dbReference>
<feature type="compositionally biased region" description="Basic and acidic residues" evidence="7">
    <location>
        <begin position="492"/>
        <end position="501"/>
    </location>
</feature>
<comment type="caution">
    <text evidence="13">The sequence shown here is derived from an EMBL/GenBank/DDBJ whole genome shotgun (WGS) entry which is preliminary data.</text>
</comment>
<keyword evidence="6" id="KW-0966">Cell projection</keyword>
<feature type="region of interest" description="Disordered" evidence="7">
    <location>
        <begin position="1058"/>
        <end position="1079"/>
    </location>
</feature>
<evidence type="ECO:0000256" key="2">
    <source>
        <dbReference type="ARBA" id="ARBA00004496"/>
    </source>
</evidence>
<dbReference type="STRING" id="1157962.A0A250X9V1"/>
<keyword evidence="4" id="KW-0282">Flagellum</keyword>
<evidence type="ECO:0000259" key="10">
    <source>
        <dbReference type="Pfam" id="PF24507"/>
    </source>
</evidence>
<dbReference type="Pfam" id="PF24816">
    <property type="entry name" value="Ig_CFAP65__9th"/>
    <property type="match status" value="1"/>
</dbReference>
<dbReference type="GO" id="GO:0031514">
    <property type="term" value="C:motile cilium"/>
    <property type="evidence" value="ECO:0007669"/>
    <property type="project" value="UniProtKB-SubCell"/>
</dbReference>
<evidence type="ECO:0000313" key="14">
    <source>
        <dbReference type="Proteomes" id="UP000232323"/>
    </source>
</evidence>
<dbReference type="Proteomes" id="UP000232323">
    <property type="component" value="Unassembled WGS sequence"/>
</dbReference>
<reference evidence="13 14" key="1">
    <citation type="submission" date="2017-08" db="EMBL/GenBank/DDBJ databases">
        <title>Acidophilic green algal genome provides insights into adaptation to an acidic environment.</title>
        <authorList>
            <person name="Hirooka S."/>
            <person name="Hirose Y."/>
            <person name="Kanesaki Y."/>
            <person name="Higuchi S."/>
            <person name="Fujiwara T."/>
            <person name="Onuma R."/>
            <person name="Era A."/>
            <person name="Ohbayashi R."/>
            <person name="Uzuka A."/>
            <person name="Nozaki H."/>
            <person name="Yoshikawa H."/>
            <person name="Miyagishima S.Y."/>
        </authorList>
    </citation>
    <scope>NUCLEOTIDE SEQUENCE [LARGE SCALE GENOMIC DNA]</scope>
    <source>
        <strain evidence="13 14">NIES-2499</strain>
    </source>
</reference>
<dbReference type="PANTHER" id="PTHR46127:SF1">
    <property type="entry name" value="CILIA- AND FLAGELLA-ASSOCIATED PROTEIN 65"/>
    <property type="match status" value="1"/>
</dbReference>
<evidence type="ECO:0000256" key="6">
    <source>
        <dbReference type="ARBA" id="ARBA00023273"/>
    </source>
</evidence>
<keyword evidence="5" id="KW-0969">Cilium</keyword>
<dbReference type="InterPro" id="IPR053879">
    <property type="entry name" value="HYDIN_VesB_CFA65-like_Ig"/>
</dbReference>
<dbReference type="Pfam" id="PF24771">
    <property type="entry name" value="Ig_CFAP74_1st"/>
    <property type="match status" value="1"/>
</dbReference>
<dbReference type="Pfam" id="PF24507">
    <property type="entry name" value="Ig_CFAP65_4th"/>
    <property type="match status" value="1"/>
</dbReference>
<dbReference type="InterPro" id="IPR013783">
    <property type="entry name" value="Ig-like_fold"/>
</dbReference>
<dbReference type="Gene3D" id="2.60.40.10">
    <property type="entry name" value="Immunoglobulins"/>
    <property type="match status" value="10"/>
</dbReference>
<dbReference type="GO" id="GO:0005737">
    <property type="term" value="C:cytoplasm"/>
    <property type="evidence" value="ECO:0007669"/>
    <property type="project" value="UniProtKB-SubCell"/>
</dbReference>
<dbReference type="Pfam" id="PF25249">
    <property type="entry name" value="Ig_CFAP65_7th"/>
    <property type="match status" value="1"/>
</dbReference>
<dbReference type="OrthoDB" id="415597at2759"/>
<feature type="domain" description="HYDIN/VesB/CFA65-like Ig-like" evidence="8">
    <location>
        <begin position="242"/>
        <end position="341"/>
    </location>
</feature>
<accession>A0A250X9V1</accession>
<dbReference type="InterPro" id="IPR052614">
    <property type="entry name" value="CFAP65"/>
</dbReference>
<name>A0A250X9V1_9CHLO</name>
<dbReference type="InterPro" id="IPR056344">
    <property type="entry name" value="Ig_CFAP65-like_9th"/>
</dbReference>
<protein>
    <submittedName>
        <fullName evidence="13">Uncharacterized protein</fullName>
    </submittedName>
</protein>